<dbReference type="Proteomes" id="UP000007322">
    <property type="component" value="Chromosome 3"/>
</dbReference>
<dbReference type="OrthoDB" id="5240993at2759"/>
<feature type="compositionally biased region" description="Basic and acidic residues" evidence="2">
    <location>
        <begin position="66"/>
        <end position="80"/>
    </location>
</feature>
<evidence type="ECO:0000256" key="2">
    <source>
        <dbReference type="SAM" id="MobiDB-lite"/>
    </source>
</evidence>
<dbReference type="eggNOG" id="ENOG502SUIA">
    <property type="taxonomic scope" value="Eukaryota"/>
</dbReference>
<organism evidence="3 4">
    <name type="scientific">Thermothelomyces thermophilus (strain ATCC 42464 / BCRC 31852 / DSM 1799)</name>
    <name type="common">Sporotrichum thermophile</name>
    <dbReference type="NCBI Taxonomy" id="573729"/>
    <lineage>
        <taxon>Eukaryota</taxon>
        <taxon>Fungi</taxon>
        <taxon>Dikarya</taxon>
        <taxon>Ascomycota</taxon>
        <taxon>Pezizomycotina</taxon>
        <taxon>Sordariomycetes</taxon>
        <taxon>Sordariomycetidae</taxon>
        <taxon>Sordariales</taxon>
        <taxon>Chaetomiaceae</taxon>
        <taxon>Thermothelomyces</taxon>
    </lineage>
</organism>
<sequence>MSRLTKQADPLQVRASRVEKSSHSQRGSRTLPAWYYRVRTVSFKEDREVHDYDFDEDLSEPEDDKEQERDDVEQSKKEEGCACGLDDPECDGQVDYNDNMGEDESERSYNGSDADYYYELKDKREERKQEKLRERKEKEQQREIEKTKEDEVCAADRCLDTAEKGRETIPVGPLAGQSFRLYCSDHVDYFYSDLYGTKRVDFYHLDVNERNPGDEADALYGDVYLDSNANCNFGPFRPPKRASRKAFKVKSCDDKYELSFQFIGNGYLKLRVSREMVFMKPYDASPPSPPPTAPDVFEFAGILRDWEKEKAERQERMAKARRSPSPRESWFEMNHPMGSWSL</sequence>
<dbReference type="STRING" id="573729.G2QBF6"/>
<feature type="region of interest" description="Disordered" evidence="2">
    <location>
        <begin position="48"/>
        <end position="116"/>
    </location>
</feature>
<dbReference type="HOGENOM" id="CLU_068502_1_0_1"/>
<dbReference type="EMBL" id="CP003004">
    <property type="protein sequence ID" value="AEO57899.1"/>
    <property type="molecule type" value="Genomic_DNA"/>
</dbReference>
<accession>G2QBF6</accession>
<dbReference type="VEuPathDB" id="FungiDB:MYCTH_2304632"/>
<dbReference type="KEGG" id="mtm:MYCTH_2304632"/>
<protein>
    <submittedName>
        <fullName evidence="3">Uncharacterized protein</fullName>
    </submittedName>
</protein>
<keyword evidence="4" id="KW-1185">Reference proteome</keyword>
<proteinExistence type="predicted"/>
<evidence type="ECO:0000256" key="1">
    <source>
        <dbReference type="SAM" id="Coils"/>
    </source>
</evidence>
<feature type="region of interest" description="Disordered" evidence="2">
    <location>
        <begin position="309"/>
        <end position="342"/>
    </location>
</feature>
<dbReference type="InParanoid" id="G2QBF6"/>
<feature type="coiled-coil region" evidence="1">
    <location>
        <begin position="120"/>
        <end position="149"/>
    </location>
</feature>
<dbReference type="AlphaFoldDB" id="G2QBF6"/>
<dbReference type="RefSeq" id="XP_003663144.1">
    <property type="nucleotide sequence ID" value="XM_003663096.1"/>
</dbReference>
<name>G2QBF6_THET4</name>
<keyword evidence="1" id="KW-0175">Coiled coil</keyword>
<feature type="compositionally biased region" description="Basic and acidic residues" evidence="2">
    <location>
        <begin position="309"/>
        <end position="318"/>
    </location>
</feature>
<dbReference type="OMA" id="GGIRNDW"/>
<dbReference type="GeneID" id="11507770"/>
<evidence type="ECO:0000313" key="4">
    <source>
        <dbReference type="Proteomes" id="UP000007322"/>
    </source>
</evidence>
<feature type="region of interest" description="Disordered" evidence="2">
    <location>
        <begin position="1"/>
        <end position="29"/>
    </location>
</feature>
<feature type="compositionally biased region" description="Acidic residues" evidence="2">
    <location>
        <begin position="53"/>
        <end position="65"/>
    </location>
</feature>
<evidence type="ECO:0000313" key="3">
    <source>
        <dbReference type="EMBL" id="AEO57899.1"/>
    </source>
</evidence>
<reference evidence="3 4" key="1">
    <citation type="journal article" date="2011" name="Nat. Biotechnol.">
        <title>Comparative genomic analysis of the thermophilic biomass-degrading fungi Myceliophthora thermophila and Thielavia terrestris.</title>
        <authorList>
            <person name="Berka R.M."/>
            <person name="Grigoriev I.V."/>
            <person name="Otillar R."/>
            <person name="Salamov A."/>
            <person name="Grimwood J."/>
            <person name="Reid I."/>
            <person name="Ishmael N."/>
            <person name="John T."/>
            <person name="Darmond C."/>
            <person name="Moisan M.-C."/>
            <person name="Henrissat B."/>
            <person name="Coutinho P.M."/>
            <person name="Lombard V."/>
            <person name="Natvig D.O."/>
            <person name="Lindquist E."/>
            <person name="Schmutz J."/>
            <person name="Lucas S."/>
            <person name="Harris P."/>
            <person name="Powlowski J."/>
            <person name="Bellemare A."/>
            <person name="Taylor D."/>
            <person name="Butler G."/>
            <person name="de Vries R.P."/>
            <person name="Allijn I.E."/>
            <person name="van den Brink J."/>
            <person name="Ushinsky S."/>
            <person name="Storms R."/>
            <person name="Powell A.J."/>
            <person name="Paulsen I.T."/>
            <person name="Elbourne L.D.H."/>
            <person name="Baker S.E."/>
            <person name="Magnuson J."/>
            <person name="LaBoissiere S."/>
            <person name="Clutterbuck A.J."/>
            <person name="Martinez D."/>
            <person name="Wogulis M."/>
            <person name="de Leon A.L."/>
            <person name="Rey M.W."/>
            <person name="Tsang A."/>
        </authorList>
    </citation>
    <scope>NUCLEOTIDE SEQUENCE [LARGE SCALE GENOMIC DNA]</scope>
    <source>
        <strain evidence="4">ATCC 42464 / BCRC 31852 / DSM 1799</strain>
    </source>
</reference>
<gene>
    <name evidence="3" type="ORF">MYCTH_2304632</name>
</gene>